<evidence type="ECO:0000313" key="2">
    <source>
        <dbReference type="EMBL" id="PZW38664.1"/>
    </source>
</evidence>
<dbReference type="InterPro" id="IPR019225">
    <property type="entry name" value="DUF2155"/>
</dbReference>
<keyword evidence="1" id="KW-0732">Signal</keyword>
<evidence type="ECO:0000313" key="3">
    <source>
        <dbReference type="Proteomes" id="UP000249688"/>
    </source>
</evidence>
<dbReference type="Proteomes" id="UP000249688">
    <property type="component" value="Unassembled WGS sequence"/>
</dbReference>
<dbReference type="RefSeq" id="WP_111400336.1">
    <property type="nucleotide sequence ID" value="NZ_QKYU01000036.1"/>
</dbReference>
<comment type="caution">
    <text evidence="2">The sequence shown here is derived from an EMBL/GenBank/DDBJ whole genome shotgun (WGS) entry which is preliminary data.</text>
</comment>
<evidence type="ECO:0000256" key="1">
    <source>
        <dbReference type="SAM" id="SignalP"/>
    </source>
</evidence>
<protein>
    <recommendedName>
        <fullName evidence="4">DUF2155 domain-containing protein</fullName>
    </recommendedName>
</protein>
<organism evidence="2 3">
    <name type="scientific">Humitalea rosea</name>
    <dbReference type="NCBI Taxonomy" id="990373"/>
    <lineage>
        <taxon>Bacteria</taxon>
        <taxon>Pseudomonadati</taxon>
        <taxon>Pseudomonadota</taxon>
        <taxon>Alphaproteobacteria</taxon>
        <taxon>Acetobacterales</taxon>
        <taxon>Roseomonadaceae</taxon>
        <taxon>Humitalea</taxon>
    </lineage>
</organism>
<dbReference type="EMBL" id="QKYU01000036">
    <property type="protein sequence ID" value="PZW38664.1"/>
    <property type="molecule type" value="Genomic_DNA"/>
</dbReference>
<name>A0A2W7HVY6_9PROT</name>
<dbReference type="Pfam" id="PF09923">
    <property type="entry name" value="DUF2155"/>
    <property type="match status" value="1"/>
</dbReference>
<feature type="chain" id="PRO_5016103713" description="DUF2155 domain-containing protein" evidence="1">
    <location>
        <begin position="21"/>
        <end position="121"/>
    </location>
</feature>
<dbReference type="AlphaFoldDB" id="A0A2W7HVY6"/>
<dbReference type="OrthoDB" id="9810376at2"/>
<accession>A0A2W7HVY6</accession>
<sequence length="121" mass="13295">MRRFLLIAMLSLAAILPASAQDWVPKRVAELQALDKVTARVSVFRVTIGEPAKFGSLTISVLSCQARPADEVPDAAVWMEITDDRGDSPATSVFRGWMFASAPGVHTLEHPVYDIRVLDCR</sequence>
<keyword evidence="3" id="KW-1185">Reference proteome</keyword>
<proteinExistence type="predicted"/>
<evidence type="ECO:0008006" key="4">
    <source>
        <dbReference type="Google" id="ProtNLM"/>
    </source>
</evidence>
<reference evidence="2 3" key="1">
    <citation type="submission" date="2018-06" db="EMBL/GenBank/DDBJ databases">
        <title>Genomic Encyclopedia of Archaeal and Bacterial Type Strains, Phase II (KMG-II): from individual species to whole genera.</title>
        <authorList>
            <person name="Goeker M."/>
        </authorList>
    </citation>
    <scope>NUCLEOTIDE SEQUENCE [LARGE SCALE GENOMIC DNA]</scope>
    <source>
        <strain evidence="2 3">DSM 24525</strain>
    </source>
</reference>
<feature type="signal peptide" evidence="1">
    <location>
        <begin position="1"/>
        <end position="20"/>
    </location>
</feature>
<gene>
    <name evidence="2" type="ORF">C8P66_13618</name>
</gene>